<dbReference type="GO" id="GO:0003677">
    <property type="term" value="F:DNA binding"/>
    <property type="evidence" value="ECO:0007669"/>
    <property type="project" value="UniProtKB-KW"/>
</dbReference>
<proteinExistence type="predicted"/>
<dbReference type="AlphaFoldDB" id="A0A7U2D5U2"/>
<feature type="compositionally biased region" description="Basic and acidic residues" evidence="1">
    <location>
        <begin position="33"/>
        <end position="48"/>
    </location>
</feature>
<organism evidence="2">
    <name type="scientific">Escherichia coli</name>
    <dbReference type="NCBI Taxonomy" id="562"/>
    <lineage>
        <taxon>Bacteria</taxon>
        <taxon>Pseudomonadati</taxon>
        <taxon>Pseudomonadota</taxon>
        <taxon>Gammaproteobacteria</taxon>
        <taxon>Enterobacterales</taxon>
        <taxon>Enterobacteriaceae</taxon>
        <taxon>Escherichia</taxon>
    </lineage>
</organism>
<gene>
    <name evidence="2" type="ORF">JL515_00280</name>
</gene>
<keyword evidence="2" id="KW-0614">Plasmid</keyword>
<sequence>MPLAAKVLKKVMVNTGGNKRQVPAKRQNRGSRNSKDDGAENQREEKAG</sequence>
<feature type="region of interest" description="Disordered" evidence="1">
    <location>
        <begin position="11"/>
        <end position="48"/>
    </location>
</feature>
<dbReference type="EMBL" id="CP068913">
    <property type="protein sequence ID" value="QRC59609.1"/>
    <property type="molecule type" value="Genomic_DNA"/>
</dbReference>
<geneLocation type="plasmid" evidence="2">
    <name>pRIVM_C019254_1</name>
</geneLocation>
<reference evidence="2" key="1">
    <citation type="submission" date="2021-01" db="EMBL/GenBank/DDBJ databases">
        <title>blaOXA-48-like genome architecture among carbapenemase-producing Escherichia coli and Klebsiella pneumoniae in the Netherlands.</title>
        <authorList>
            <person name="Hendrickx A.P.A."/>
            <person name="Landman F."/>
            <person name="de Haan A."/>
            <person name="Witteveen S."/>
            <person name="van Santen-Verheuvel M."/>
            <person name="Schouls L.M."/>
        </authorList>
    </citation>
    <scope>NUCLEOTIDE SEQUENCE</scope>
    <source>
        <strain evidence="2">RIVM_C019254</strain>
        <plasmid evidence="2">pRIVM_C019254_1</plasmid>
    </source>
</reference>
<protein>
    <submittedName>
        <fullName evidence="2">Single-stranded DNA-binding protein</fullName>
    </submittedName>
</protein>
<evidence type="ECO:0000256" key="1">
    <source>
        <dbReference type="SAM" id="MobiDB-lite"/>
    </source>
</evidence>
<accession>A0A7U2D5U2</accession>
<evidence type="ECO:0000313" key="2">
    <source>
        <dbReference type="EMBL" id="QRC59609.1"/>
    </source>
</evidence>
<keyword evidence="2" id="KW-0238">DNA-binding</keyword>
<name>A0A7U2D5U2_ECOLX</name>